<keyword evidence="1" id="KW-0812">Transmembrane</keyword>
<comment type="caution">
    <text evidence="3">The sequence shown here is derived from an EMBL/GenBank/DDBJ whole genome shotgun (WGS) entry which is preliminary data.</text>
</comment>
<name>A0A2M7IPW4_9BACT</name>
<proteinExistence type="predicted"/>
<feature type="transmembrane region" description="Helical" evidence="1">
    <location>
        <begin position="161"/>
        <end position="184"/>
    </location>
</feature>
<feature type="transmembrane region" description="Helical" evidence="1">
    <location>
        <begin position="223"/>
        <end position="242"/>
    </location>
</feature>
<keyword evidence="1" id="KW-0472">Membrane</keyword>
<organism evidence="3 4">
    <name type="scientific">Candidatus Kaiserbacteria bacterium CG_4_8_14_3_um_filter_38_9</name>
    <dbReference type="NCBI Taxonomy" id="1974599"/>
    <lineage>
        <taxon>Bacteria</taxon>
        <taxon>Candidatus Kaiseribacteriota</taxon>
    </lineage>
</organism>
<dbReference type="AlphaFoldDB" id="A0A2M7IPW4"/>
<gene>
    <name evidence="3" type="ORF">COZ82_00280</name>
</gene>
<sequence length="392" mass="45192">MIFLLGLFTTQVACCLYRQLFLFILVHLRYNYLMKINYLIYRARHHWQTLAFLGGFVTDILWLNKVDSVLDNATLLFYVFLATLSIILLYAGIALRFGEKWSLRARRLAPMVMQYSFGGLFSGMLIFYGHSGAFLASWPFLILFILAMFANELLKNREQQLVFNLTSYFIGIFSYLVLGISVLSGLMGPLVFIASGLIALLLVYFLIRFLERFIPHYLKLKKRAIVFGILSVFVILNTLYFANVIPPIPLSLKEITISQSVVRYSTGEYEITYELVPWWNIKDHLWTTFHPSVGGSVSCFTKVFAPTRIKTDIFHVWEFKNPKTNNWQEHFKLSYAITGEAVDGYRGYTSIQSFHDGLWRCSVKTARGQVLGRKVFTIDSTGKPNKLKTKIE</sequence>
<dbReference type="EMBL" id="PFHR01000018">
    <property type="protein sequence ID" value="PIW97305.1"/>
    <property type="molecule type" value="Genomic_DNA"/>
</dbReference>
<evidence type="ECO:0000259" key="2">
    <source>
        <dbReference type="Pfam" id="PF11141"/>
    </source>
</evidence>
<dbReference type="Proteomes" id="UP000230837">
    <property type="component" value="Unassembled WGS sequence"/>
</dbReference>
<feature type="transmembrane region" description="Helical" evidence="1">
    <location>
        <begin position="6"/>
        <end position="26"/>
    </location>
</feature>
<feature type="domain" description="DUF2914" evidence="2">
    <location>
        <begin position="310"/>
        <end position="378"/>
    </location>
</feature>
<evidence type="ECO:0000313" key="3">
    <source>
        <dbReference type="EMBL" id="PIW97305.1"/>
    </source>
</evidence>
<dbReference type="InterPro" id="IPR022606">
    <property type="entry name" value="DUF2914"/>
</dbReference>
<protein>
    <recommendedName>
        <fullName evidence="2">DUF2914 domain-containing protein</fullName>
    </recommendedName>
</protein>
<feature type="transmembrane region" description="Helical" evidence="1">
    <location>
        <begin position="47"/>
        <end position="63"/>
    </location>
</feature>
<feature type="transmembrane region" description="Helical" evidence="1">
    <location>
        <begin position="190"/>
        <end position="211"/>
    </location>
</feature>
<feature type="transmembrane region" description="Helical" evidence="1">
    <location>
        <begin position="108"/>
        <end position="128"/>
    </location>
</feature>
<dbReference type="Pfam" id="PF11141">
    <property type="entry name" value="DUF2914"/>
    <property type="match status" value="1"/>
</dbReference>
<evidence type="ECO:0000256" key="1">
    <source>
        <dbReference type="SAM" id="Phobius"/>
    </source>
</evidence>
<accession>A0A2M7IPW4</accession>
<reference evidence="4" key="1">
    <citation type="submission" date="2017-09" db="EMBL/GenBank/DDBJ databases">
        <title>Depth-based differentiation of microbial function through sediment-hosted aquifers and enrichment of novel symbionts in the deep terrestrial subsurface.</title>
        <authorList>
            <person name="Probst A.J."/>
            <person name="Ladd B."/>
            <person name="Jarett J.K."/>
            <person name="Geller-Mcgrath D.E."/>
            <person name="Sieber C.M.K."/>
            <person name="Emerson J.B."/>
            <person name="Anantharaman K."/>
            <person name="Thomas B.C."/>
            <person name="Malmstrom R."/>
            <person name="Stieglmeier M."/>
            <person name="Klingl A."/>
            <person name="Woyke T."/>
            <person name="Ryan C.M."/>
            <person name="Banfield J.F."/>
        </authorList>
    </citation>
    <scope>NUCLEOTIDE SEQUENCE [LARGE SCALE GENOMIC DNA]</scope>
</reference>
<evidence type="ECO:0000313" key="4">
    <source>
        <dbReference type="Proteomes" id="UP000230837"/>
    </source>
</evidence>
<feature type="transmembrane region" description="Helical" evidence="1">
    <location>
        <begin position="75"/>
        <end position="96"/>
    </location>
</feature>
<keyword evidence="1" id="KW-1133">Transmembrane helix</keyword>
<feature type="transmembrane region" description="Helical" evidence="1">
    <location>
        <begin position="134"/>
        <end position="154"/>
    </location>
</feature>